<dbReference type="Gene3D" id="3.30.565.10">
    <property type="entry name" value="Histidine kinase-like ATPase, C-terminal domain"/>
    <property type="match status" value="1"/>
</dbReference>
<dbReference type="AlphaFoldDB" id="W4L2W6"/>
<proteinExistence type="predicted"/>
<evidence type="ECO:0000313" key="6">
    <source>
        <dbReference type="Proteomes" id="UP000019141"/>
    </source>
</evidence>
<dbReference type="SUPFAM" id="SSF55874">
    <property type="entry name" value="ATPase domain of HSP90 chaperone/DNA topoisomerase II/histidine kinase"/>
    <property type="match status" value="1"/>
</dbReference>
<dbReference type="GO" id="GO:0000155">
    <property type="term" value="F:phosphorelay sensor kinase activity"/>
    <property type="evidence" value="ECO:0007669"/>
    <property type="project" value="TreeGrafter"/>
</dbReference>
<gene>
    <name evidence="5" type="ORF">ETSY1_43650</name>
</gene>
<dbReference type="InterPro" id="IPR005467">
    <property type="entry name" value="His_kinase_dom"/>
</dbReference>
<comment type="catalytic activity">
    <reaction evidence="1">
        <text>ATP + protein L-histidine = ADP + protein N-phospho-L-histidine.</text>
        <dbReference type="EC" id="2.7.13.3"/>
    </reaction>
</comment>
<dbReference type="InterPro" id="IPR003594">
    <property type="entry name" value="HATPase_dom"/>
</dbReference>
<keyword evidence="3" id="KW-0597">Phosphoprotein</keyword>
<evidence type="ECO:0000259" key="4">
    <source>
        <dbReference type="PROSITE" id="PS50109"/>
    </source>
</evidence>
<dbReference type="PROSITE" id="PS50109">
    <property type="entry name" value="HIS_KIN"/>
    <property type="match status" value="1"/>
</dbReference>
<dbReference type="EC" id="2.7.13.3" evidence="2"/>
<keyword evidence="6" id="KW-1185">Reference proteome</keyword>
<dbReference type="Pfam" id="PF02518">
    <property type="entry name" value="HATPase_c"/>
    <property type="match status" value="1"/>
</dbReference>
<dbReference type="EMBL" id="AZHW01001484">
    <property type="protein sequence ID" value="ETW92433.1"/>
    <property type="molecule type" value="Genomic_DNA"/>
</dbReference>
<protein>
    <recommendedName>
        <fullName evidence="2">histidine kinase</fullName>
        <ecNumber evidence="2">2.7.13.3</ecNumber>
    </recommendedName>
</protein>
<reference evidence="5 6" key="1">
    <citation type="journal article" date="2014" name="Nature">
        <title>An environmental bacterial taxon with a large and distinct metabolic repertoire.</title>
        <authorList>
            <person name="Wilson M.C."/>
            <person name="Mori T."/>
            <person name="Ruckert C."/>
            <person name="Uria A.R."/>
            <person name="Helf M.J."/>
            <person name="Takada K."/>
            <person name="Gernert C."/>
            <person name="Steffens U.A."/>
            <person name="Heycke N."/>
            <person name="Schmitt S."/>
            <person name="Rinke C."/>
            <person name="Helfrich E.J."/>
            <person name="Brachmann A.O."/>
            <person name="Gurgui C."/>
            <person name="Wakimoto T."/>
            <person name="Kracht M."/>
            <person name="Crusemann M."/>
            <person name="Hentschel U."/>
            <person name="Abe I."/>
            <person name="Matsunaga S."/>
            <person name="Kalinowski J."/>
            <person name="Takeyama H."/>
            <person name="Piel J."/>
        </authorList>
    </citation>
    <scope>NUCLEOTIDE SEQUENCE [LARGE SCALE GENOMIC DNA]</scope>
    <source>
        <strain evidence="6">TSY1</strain>
    </source>
</reference>
<organism evidence="5 6">
    <name type="scientific">Entotheonella factor</name>
    <dbReference type="NCBI Taxonomy" id="1429438"/>
    <lineage>
        <taxon>Bacteria</taxon>
        <taxon>Pseudomonadati</taxon>
        <taxon>Nitrospinota/Tectimicrobiota group</taxon>
        <taxon>Candidatus Tectimicrobiota</taxon>
        <taxon>Candidatus Entotheonellia</taxon>
        <taxon>Candidatus Entotheonellales</taxon>
        <taxon>Candidatus Entotheonellaceae</taxon>
        <taxon>Candidatus Entotheonella</taxon>
    </lineage>
</organism>
<sequence>MTVKIGQDNREYTITVCDQGDGIDTALLPHVFEAFGHPDGMHHTKGYGLSLAIARQIMLAHHGSIEIKSSKGQGTSVTLRLPEVTA</sequence>
<dbReference type="InterPro" id="IPR036890">
    <property type="entry name" value="HATPase_C_sf"/>
</dbReference>
<dbReference type="PRINTS" id="PR00344">
    <property type="entry name" value="BCTRLSENSOR"/>
</dbReference>
<evidence type="ECO:0000256" key="2">
    <source>
        <dbReference type="ARBA" id="ARBA00012438"/>
    </source>
</evidence>
<dbReference type="HOGENOM" id="CLU_000445_89_31_7"/>
<dbReference type="PANTHER" id="PTHR43547">
    <property type="entry name" value="TWO-COMPONENT HISTIDINE KINASE"/>
    <property type="match status" value="1"/>
</dbReference>
<dbReference type="Proteomes" id="UP000019141">
    <property type="component" value="Unassembled WGS sequence"/>
</dbReference>
<name>W4L2W6_ENTF1</name>
<evidence type="ECO:0000313" key="5">
    <source>
        <dbReference type="EMBL" id="ETW92433.1"/>
    </source>
</evidence>
<evidence type="ECO:0000256" key="1">
    <source>
        <dbReference type="ARBA" id="ARBA00000085"/>
    </source>
</evidence>
<dbReference type="InterPro" id="IPR004358">
    <property type="entry name" value="Sig_transdc_His_kin-like_C"/>
</dbReference>
<dbReference type="PANTHER" id="PTHR43547:SF2">
    <property type="entry name" value="HYBRID SIGNAL TRANSDUCTION HISTIDINE KINASE C"/>
    <property type="match status" value="1"/>
</dbReference>
<evidence type="ECO:0000256" key="3">
    <source>
        <dbReference type="ARBA" id="ARBA00022553"/>
    </source>
</evidence>
<comment type="caution">
    <text evidence="5">The sequence shown here is derived from an EMBL/GenBank/DDBJ whole genome shotgun (WGS) entry which is preliminary data.</text>
</comment>
<feature type="domain" description="Histidine kinase" evidence="4">
    <location>
        <begin position="1"/>
        <end position="85"/>
    </location>
</feature>
<accession>W4L2W6</accession>